<reference evidence="10 11" key="1">
    <citation type="journal article" date="2018" name="Elife">
        <title>Firefly genomes illuminate parallel origins of bioluminescence in beetles.</title>
        <authorList>
            <person name="Fallon T.R."/>
            <person name="Lower S.E."/>
            <person name="Chang C.H."/>
            <person name="Bessho-Uehara M."/>
            <person name="Martin G.J."/>
            <person name="Bewick A.J."/>
            <person name="Behringer M."/>
            <person name="Debat H.J."/>
            <person name="Wong I."/>
            <person name="Day J.C."/>
            <person name="Suvorov A."/>
            <person name="Silva C.J."/>
            <person name="Stanger-Hall K.F."/>
            <person name="Hall D.W."/>
            <person name="Schmitz R.J."/>
            <person name="Nelson D.R."/>
            <person name="Lewis S.M."/>
            <person name="Shigenobu S."/>
            <person name="Bybee S.M."/>
            <person name="Larracuente A.M."/>
            <person name="Oba Y."/>
            <person name="Weng J.K."/>
        </authorList>
    </citation>
    <scope>NUCLEOTIDE SEQUENCE [LARGE SCALE GENOMIC DNA]</scope>
    <source>
        <strain evidence="10">1611_PpyrPB1</strain>
        <tissue evidence="10">Whole body</tissue>
    </source>
</reference>
<feature type="region of interest" description="Disordered" evidence="7">
    <location>
        <begin position="1891"/>
        <end position="1929"/>
    </location>
</feature>
<feature type="compositionally biased region" description="Basic and acidic residues" evidence="7">
    <location>
        <begin position="770"/>
        <end position="793"/>
    </location>
</feature>
<evidence type="ECO:0000256" key="3">
    <source>
        <dbReference type="ARBA" id="ARBA00022448"/>
    </source>
</evidence>
<evidence type="ECO:0000256" key="7">
    <source>
        <dbReference type="SAM" id="MobiDB-lite"/>
    </source>
</evidence>
<feature type="compositionally biased region" description="Polar residues" evidence="7">
    <location>
        <begin position="283"/>
        <end position="299"/>
    </location>
</feature>
<comment type="similarity">
    <text evidence="2 6">Belongs to the SEC16 family.</text>
</comment>
<dbReference type="InterPro" id="IPR024340">
    <property type="entry name" value="Sec16_CCD"/>
</dbReference>
<feature type="region of interest" description="Disordered" evidence="7">
    <location>
        <begin position="737"/>
        <end position="922"/>
    </location>
</feature>
<feature type="compositionally biased region" description="Polar residues" evidence="7">
    <location>
        <begin position="590"/>
        <end position="602"/>
    </location>
</feature>
<feature type="compositionally biased region" description="Polar residues" evidence="7">
    <location>
        <begin position="310"/>
        <end position="320"/>
    </location>
</feature>
<feature type="region of interest" description="Disordered" evidence="7">
    <location>
        <begin position="2135"/>
        <end position="2172"/>
    </location>
</feature>
<feature type="compositionally biased region" description="Polar residues" evidence="7">
    <location>
        <begin position="436"/>
        <end position="446"/>
    </location>
</feature>
<keyword evidence="6" id="KW-0472">Membrane</keyword>
<sequence>MSWLKKRGQTASPNPLAAPPVQMYNPNQHSNLQTQWQHQDLQAPSSNNWYSQTQPNQQSLQQPPYSQPVLQPNNWNRSYIQQPTNTYNPNPTNQYTEQYSSYNSSYSNENSSYQQTNYANQQPQNPTYNYTQTSEPQSNVNTDSWNWGWGDEDNSNVQNLPQANSTLNVNHVESSNEETWNWTVEDSNTNSSDVHALDSHSSTSTNKNSAHQNTQHTASQPSVFPQMGKLAEKHSQSTDVYSQDSNCESSLNQHSLAYSDHPTLNQAVISSTLKHNKIDHLTPQWSTESQMSQDSSDLLHTSESDKSHMLSRSSTISESPVSGHDINSENVIRQESPQSRHHETSNVMTETSSSDSVSMNYYRQDAYSLHQENKEDISGLQEELKQYKGNSTIPPPPMTNQTPPHVLPLTDDKPKNPYKLNTGLSHKSASKHNLEPRQSGNPIHQSKYPVSQSPFNQLVNLETLPDNAEQPDTISHISKKVAVKPSVHQWPDNNEVAPINDRNQYLETGQLSNNECNQPRSSSLNDTSDLIPPPGFTRMVLGQMEQTDNLGNQDEPPPGLSRMVLGETCATSSLPKPDNAEPLHRMIPGGSSSPKPRYQPSSYPAPKFGNTPPPPESDLNVHVPNQIRSATIGADTPSVTTNVVTGASIANRSMTIGADITMPYSSTNLESTKPSSKVPSASSNFNNNIRETNLEGASNLDEKITTPVVARRDSIEGETQDNSVTNLVNSIRDLNVGENLNNSTNSTLPITERNTRRPSKQESTDSEQESVARDRKERRYYEKHGDYDRERNRRYSPSPDRYREKKYERTRYRDPRYDDDTDYYSDKDRDRKRDDKDRREELDKKYGSLKRDKEKRRKEQRNYRDYGRDGHRKDYYHRYEDEYDDHSRSRPSSRSDSLHDSYRQDRDRHRDKYRRHRDPYNMPYMQGYSYDPYNPYYQQYQYHYLENLRRTNPQAYAEWYRKYYQQSNSQQNFGNEDRASVHSGRSSANEELSKDRPFDQTDSSLYLEDTTGASQRLTPAKFATAHVKASISSGRLVKIFPHYPLDGQPAVVEVNNLKELLVNDDEYKELVEFPGPLIKGVTHKKTIIEYCENKIRSAIYSRDIGDVDSYILMWELLILLLRQNGMVVGTDIAELLMKDKKQEYSRKGSITSNSSEVVERALSEPNLHTDLTGSSASILKEEVVTNKFRELLIYGSEKEALEWSMKHGLWGHALFLASKLDKRTYANVMTRFANGLTMNDPLQTLYQLLSGKIPASVTCVSDEKWGDWRPHLAMILSNTTQRPELDRKAIMTLGDTLFARNSLYAAQFSYLMAQVEFSRYGTESPKLVLLGSNHNKPFMEFAINEAIFMTEVYEYACSLNDNNFVIPEFLPYKYLLATRLADRGLLDKSLAYLEKIAVAVTQNPGLAQPTLIHQVCTLGDRLKYCDIVEDALEGDTECDNRPDTTWLRDLKAFEKNINIHSAPLDTVENSELMAGTDQNQIHQSAYDQSWPQQYAEEQYQQQQQWQSGQYDQQNNAVYQQSQSVGTEGYTSELYPDQHSYWTHNQLPETTDHGLDSNTQQQFPTDLQSNSFWNSAPAQHEEVENQPNEVSKDKVDVSPSLQINGFLGHSYSNKATFRKKLTSSTSSNFCKNDYLFNERHSTEKTQSSESGSKGNIKKYKLYPFKNRSAEEFSVTKSYKLNCKSSSVDSSDYELESSSVRRRQKNVPYKNEEKSHLINYKDQGKVVSLNNVGKVTKYNTFDLKSNDKYAKIVKYKSLDEPISKTLIKYQDTQVQYRDARSNVSISTQDFDLSFKFAKFEQKPKRDMITNTVDSWAKKSTKNMLSNIKNSLFKGSSDKTITFKPLIFGGTFPIDAPTGIKPIKNKANVDGYSAQMIKSDSHKLLLNELPQGIPQISMPHQSRENAERDNQENVQHQVKKESPIKQKAQDKSATTGWFGGIWNKLSLRPKNQMKLPDDKNPSIVWDEQKKRWINLESEGDGAVAELKPPPKMADMYSAPSQAIPTIPGAVAHDNLSHAPGHQMEPTRPFLENGMMPTQNSVGNAIHTNMAQGQNEVHERHDDGLPKTAQPNMFKLQRGRNIKKSYVDVFNPGAKSAGNAPSIAAPETFSSMPPSGLQMNYFVPAPVSDPNAPMDFLTPAPLQQIDDSSQISRSSSASSLSREVQYYMQNKEPVHR</sequence>
<feature type="region of interest" description="Disordered" evidence="7">
    <location>
        <begin position="512"/>
        <end position="537"/>
    </location>
</feature>
<dbReference type="CDD" id="cd09233">
    <property type="entry name" value="ACE1-Sec16-like"/>
    <property type="match status" value="1"/>
</dbReference>
<feature type="domain" description="Sec16 Sec23-binding" evidence="8">
    <location>
        <begin position="1189"/>
        <end position="1424"/>
    </location>
</feature>
<feature type="compositionally biased region" description="Basic and acidic residues" evidence="7">
    <location>
        <begin position="1898"/>
        <end position="1908"/>
    </location>
</feature>
<evidence type="ECO:0000256" key="5">
    <source>
        <dbReference type="ARBA" id="ARBA00022892"/>
    </source>
</evidence>
<feature type="compositionally biased region" description="Basic and acidic residues" evidence="7">
    <location>
        <begin position="800"/>
        <end position="852"/>
    </location>
</feature>
<feature type="compositionally biased region" description="Polar residues" evidence="7">
    <location>
        <begin position="119"/>
        <end position="142"/>
    </location>
</feature>
<evidence type="ECO:0000259" key="8">
    <source>
        <dbReference type="Pfam" id="PF12931"/>
    </source>
</evidence>
<dbReference type="Pfam" id="PF12931">
    <property type="entry name" value="TPR_Sec16"/>
    <property type="match status" value="1"/>
</dbReference>
<gene>
    <name evidence="10" type="ORF">PPYR_03994</name>
</gene>
<feature type="region of interest" description="Disordered" evidence="7">
    <location>
        <begin position="1"/>
        <end position="142"/>
    </location>
</feature>
<evidence type="ECO:0000256" key="6">
    <source>
        <dbReference type="RuleBase" id="RU364101"/>
    </source>
</evidence>
<feature type="compositionally biased region" description="Basic and acidic residues" evidence="7">
    <location>
        <begin position="860"/>
        <end position="888"/>
    </location>
</feature>
<organism evidence="10 11">
    <name type="scientific">Photinus pyralis</name>
    <name type="common">Common eastern firefly</name>
    <name type="synonym">Lampyris pyralis</name>
    <dbReference type="NCBI Taxonomy" id="7054"/>
    <lineage>
        <taxon>Eukaryota</taxon>
        <taxon>Metazoa</taxon>
        <taxon>Ecdysozoa</taxon>
        <taxon>Arthropoda</taxon>
        <taxon>Hexapoda</taxon>
        <taxon>Insecta</taxon>
        <taxon>Pterygota</taxon>
        <taxon>Neoptera</taxon>
        <taxon>Endopterygota</taxon>
        <taxon>Coleoptera</taxon>
        <taxon>Polyphaga</taxon>
        <taxon>Elateriformia</taxon>
        <taxon>Elateroidea</taxon>
        <taxon>Lampyridae</taxon>
        <taxon>Lampyrinae</taxon>
        <taxon>Photinus</taxon>
    </lineage>
</organism>
<dbReference type="InterPro" id="IPR024298">
    <property type="entry name" value="Sec16_Sec23-bd"/>
</dbReference>
<dbReference type="Pfam" id="PF12932">
    <property type="entry name" value="Sec16"/>
    <property type="match status" value="1"/>
</dbReference>
<evidence type="ECO:0000256" key="2">
    <source>
        <dbReference type="ARBA" id="ARBA00005927"/>
    </source>
</evidence>
<dbReference type="GO" id="GO:0012507">
    <property type="term" value="C:ER to Golgi transport vesicle membrane"/>
    <property type="evidence" value="ECO:0007669"/>
    <property type="project" value="TreeGrafter"/>
</dbReference>
<feature type="compositionally biased region" description="Polar residues" evidence="7">
    <location>
        <begin position="738"/>
        <end position="749"/>
    </location>
</feature>
<evidence type="ECO:0000313" key="10">
    <source>
        <dbReference type="EMBL" id="KAB0801808.1"/>
    </source>
</evidence>
<feature type="region of interest" description="Disordered" evidence="7">
    <location>
        <begin position="970"/>
        <end position="1004"/>
    </location>
</feature>
<feature type="domain" description="Sec16 central conserved" evidence="9">
    <location>
        <begin position="1047"/>
        <end position="1125"/>
    </location>
</feature>
<dbReference type="Proteomes" id="UP000327044">
    <property type="component" value="Unassembled WGS sequence"/>
</dbReference>
<dbReference type="GO" id="GO:0000139">
    <property type="term" value="C:Golgi membrane"/>
    <property type="evidence" value="ECO:0007669"/>
    <property type="project" value="UniProtKB-SubCell"/>
</dbReference>
<evidence type="ECO:0000256" key="4">
    <source>
        <dbReference type="ARBA" id="ARBA00022824"/>
    </source>
</evidence>
<feature type="region of interest" description="Disordered" evidence="7">
    <location>
        <begin position="668"/>
        <end position="688"/>
    </location>
</feature>
<dbReference type="InParanoid" id="A0A5N4AX28"/>
<feature type="compositionally biased region" description="Basic and acidic residues" evidence="7">
    <location>
        <begin position="896"/>
        <end position="910"/>
    </location>
</feature>
<dbReference type="PANTHER" id="PTHR13402">
    <property type="entry name" value="RGPR-RELATED"/>
    <property type="match status" value="1"/>
</dbReference>
<feature type="region of interest" description="Disordered" evidence="7">
    <location>
        <begin position="283"/>
        <end position="358"/>
    </location>
</feature>
<keyword evidence="3 6" id="KW-0813">Transport</keyword>
<dbReference type="GO" id="GO:0070973">
    <property type="term" value="P:protein localization to endoplasmic reticulum exit site"/>
    <property type="evidence" value="ECO:0007669"/>
    <property type="project" value="TreeGrafter"/>
</dbReference>
<feature type="compositionally biased region" description="Basic and acidic residues" evidence="7">
    <location>
        <begin position="1915"/>
        <end position="1927"/>
    </location>
</feature>
<dbReference type="GO" id="GO:0070971">
    <property type="term" value="C:endoplasmic reticulum exit site"/>
    <property type="evidence" value="ECO:0007669"/>
    <property type="project" value="UniProtKB-ARBA"/>
</dbReference>
<comment type="caution">
    <text evidence="10">The sequence shown here is derived from an EMBL/GenBank/DDBJ whole genome shotgun (WGS) entry which is preliminary data.</text>
</comment>
<feature type="region of interest" description="Disordered" evidence="7">
    <location>
        <begin position="387"/>
        <end position="446"/>
    </location>
</feature>
<feature type="region of interest" description="Disordered" evidence="7">
    <location>
        <begin position="570"/>
        <end position="616"/>
    </location>
</feature>
<dbReference type="GO" id="GO:0007030">
    <property type="term" value="P:Golgi organization"/>
    <property type="evidence" value="ECO:0007669"/>
    <property type="project" value="TreeGrafter"/>
</dbReference>
<feature type="region of interest" description="Disordered" evidence="7">
    <location>
        <begin position="185"/>
        <end position="221"/>
    </location>
</feature>
<keyword evidence="11" id="KW-1185">Reference proteome</keyword>
<dbReference type="PANTHER" id="PTHR13402:SF6">
    <property type="entry name" value="SECRETORY 16, ISOFORM I"/>
    <property type="match status" value="1"/>
</dbReference>
<protein>
    <recommendedName>
        <fullName evidence="6">Protein transport protein sec16</fullName>
    </recommendedName>
</protein>
<dbReference type="GO" id="GO:0015031">
    <property type="term" value="P:protein transport"/>
    <property type="evidence" value="ECO:0007669"/>
    <property type="project" value="UniProtKB-KW"/>
</dbReference>
<dbReference type="EMBL" id="VVIM01000002">
    <property type="protein sequence ID" value="KAB0801808.1"/>
    <property type="molecule type" value="Genomic_DNA"/>
</dbReference>
<evidence type="ECO:0000313" key="11">
    <source>
        <dbReference type="Proteomes" id="UP000327044"/>
    </source>
</evidence>
<comment type="subcellular location">
    <subcellularLocation>
        <location evidence="1">Endoplasmic reticulum</location>
    </subcellularLocation>
    <subcellularLocation>
        <location evidence="6">Golgi apparatus membrane</location>
    </subcellularLocation>
</comment>
<keyword evidence="6" id="KW-0333">Golgi apparatus</keyword>
<feature type="compositionally biased region" description="Polar residues" evidence="7">
    <location>
        <begin position="1555"/>
        <end position="1571"/>
    </location>
</feature>
<feature type="compositionally biased region" description="Low complexity" evidence="7">
    <location>
        <begin position="81"/>
        <end position="118"/>
    </location>
</feature>
<feature type="compositionally biased region" description="Polar residues" evidence="7">
    <location>
        <begin position="328"/>
        <end position="337"/>
    </location>
</feature>
<feature type="compositionally biased region" description="Basic and acidic residues" evidence="7">
    <location>
        <begin position="753"/>
        <end position="763"/>
    </location>
</feature>
<proteinExistence type="inferred from homology"/>
<feature type="region of interest" description="Disordered" evidence="7">
    <location>
        <begin position="1543"/>
        <end position="1571"/>
    </location>
</feature>
<accession>A0A5N4AX28</accession>
<feature type="compositionally biased region" description="Polar residues" evidence="7">
    <location>
        <begin position="512"/>
        <end position="528"/>
    </location>
</feature>
<evidence type="ECO:0000256" key="1">
    <source>
        <dbReference type="ARBA" id="ARBA00004240"/>
    </source>
</evidence>
<dbReference type="Gene3D" id="1.25.40.1030">
    <property type="match status" value="1"/>
</dbReference>
<dbReference type="GO" id="GO:0016192">
    <property type="term" value="P:vesicle-mediated transport"/>
    <property type="evidence" value="ECO:0007669"/>
    <property type="project" value="UniProtKB-KW"/>
</dbReference>
<keyword evidence="6" id="KW-0653">Protein transport</keyword>
<name>A0A5N4AX28_PHOPY</name>
<feature type="compositionally biased region" description="Low complexity" evidence="7">
    <location>
        <begin position="2138"/>
        <end position="2158"/>
    </location>
</feature>
<feature type="compositionally biased region" description="Polar residues" evidence="7">
    <location>
        <begin position="24"/>
        <end position="50"/>
    </location>
</feature>
<feature type="compositionally biased region" description="Polar residues" evidence="7">
    <location>
        <begin position="345"/>
        <end position="358"/>
    </location>
</feature>
<feature type="compositionally biased region" description="Low complexity" evidence="7">
    <location>
        <begin position="51"/>
        <end position="72"/>
    </location>
</feature>
<evidence type="ECO:0000259" key="9">
    <source>
        <dbReference type="Pfam" id="PF12932"/>
    </source>
</evidence>
<keyword evidence="4 6" id="KW-0256">Endoplasmic reticulum</keyword>
<keyword evidence="5 6" id="KW-0931">ER-Golgi transport</keyword>